<dbReference type="EMBL" id="GAKP01002422">
    <property type="protein sequence ID" value="JAC56530.1"/>
    <property type="molecule type" value="Transcribed_RNA"/>
</dbReference>
<protein>
    <submittedName>
        <fullName evidence="2">Uncharacterized protein</fullName>
    </submittedName>
</protein>
<proteinExistence type="predicted"/>
<sequence>MPCKNFASVKTFFTYSTSVYGTFFGIMKILGFITRTSKDFTNPISLLRLYSSMVRPILEYGTVIWTPYTDAACSRIEKIQSKLCKFIGYRYGIPGGYNSV</sequence>
<reference evidence="2" key="1">
    <citation type="journal article" date="2014" name="BMC Genomics">
        <title>Characterizing the developmental transcriptome of the oriental fruit fly, Bactrocera dorsalis (Diptera: Tephritidae) through comparative genomic analysis with Drosophila melanogaster utilizing modENCODE datasets.</title>
        <authorList>
            <person name="Geib S.M."/>
            <person name="Calla B."/>
            <person name="Hall B."/>
            <person name="Hou S."/>
            <person name="Manoukis N.C."/>
        </authorList>
    </citation>
    <scope>NUCLEOTIDE SEQUENCE</scope>
    <source>
        <strain evidence="2">Punador</strain>
    </source>
</reference>
<evidence type="ECO:0000313" key="2">
    <source>
        <dbReference type="EMBL" id="JAC56530.1"/>
    </source>
</evidence>
<organism evidence="2">
    <name type="scientific">Bactrocera dorsalis</name>
    <name type="common">Oriental fruit fly</name>
    <name type="synonym">Dacus dorsalis</name>
    <dbReference type="NCBI Taxonomy" id="27457"/>
    <lineage>
        <taxon>Eukaryota</taxon>
        <taxon>Metazoa</taxon>
        <taxon>Ecdysozoa</taxon>
        <taxon>Arthropoda</taxon>
        <taxon>Hexapoda</taxon>
        <taxon>Insecta</taxon>
        <taxon>Pterygota</taxon>
        <taxon>Neoptera</taxon>
        <taxon>Endopterygota</taxon>
        <taxon>Diptera</taxon>
        <taxon>Brachycera</taxon>
        <taxon>Muscomorpha</taxon>
        <taxon>Tephritoidea</taxon>
        <taxon>Tephritidae</taxon>
        <taxon>Bactrocera</taxon>
        <taxon>Bactrocera</taxon>
    </lineage>
</organism>
<keyword evidence="1" id="KW-0812">Transmembrane</keyword>
<dbReference type="AlphaFoldDB" id="A0A034WQR3"/>
<evidence type="ECO:0000256" key="1">
    <source>
        <dbReference type="SAM" id="Phobius"/>
    </source>
</evidence>
<dbReference type="OrthoDB" id="8064698at2759"/>
<feature type="transmembrane region" description="Helical" evidence="1">
    <location>
        <begin position="12"/>
        <end position="33"/>
    </location>
</feature>
<keyword evidence="1" id="KW-1133">Transmembrane helix</keyword>
<accession>A0A034WQR3</accession>
<keyword evidence="1" id="KW-0472">Membrane</keyword>
<name>A0A034WQR3_BACDO</name>